<dbReference type="KEGG" id="sti:Sthe_2211"/>
<organism evidence="2 3">
    <name type="scientific">Sphaerobacter thermophilus (strain ATCC 49802 / DSM 20745 / KCCM 41009 / NCIMB 13125 / S 6022)</name>
    <dbReference type="NCBI Taxonomy" id="479434"/>
    <lineage>
        <taxon>Bacteria</taxon>
        <taxon>Pseudomonadati</taxon>
        <taxon>Thermomicrobiota</taxon>
        <taxon>Thermomicrobia</taxon>
        <taxon>Sphaerobacterales</taxon>
        <taxon>Sphaerobacterineae</taxon>
        <taxon>Sphaerobacteraceae</taxon>
        <taxon>Sphaerobacter</taxon>
    </lineage>
</organism>
<feature type="domain" description="Metallo-beta-lactamase" evidence="1">
    <location>
        <begin position="81"/>
        <end position="239"/>
    </location>
</feature>
<gene>
    <name evidence="2" type="ordered locus">Sthe_2211</name>
</gene>
<dbReference type="RefSeq" id="WP_012872681.1">
    <property type="nucleotide sequence ID" value="NC_013523.1"/>
</dbReference>
<keyword evidence="3" id="KW-1185">Reference proteome</keyword>
<dbReference type="InParanoid" id="D1C6L0"/>
<dbReference type="AlphaFoldDB" id="D1C6L0"/>
<sequence>MTTTDAPGSQEYICVTCGTQYPASAQPPAACPICEDDRQYIGPQGQQWTTLAAMRGHYHNRFDPIEPGVTGIITEPKFAIGQQAFLIETPGGNVLWETLTYVDETTVAEIQRRGGVEAIAISHAHYYATMVEWSRMLGGVPIYLHETNRRWVMRPDPAVRFFSEDTVELVPGVTVIRCGGHFPGASVLHWADGAEGQGLLFSGDTIQVVPDNRWVTFMYSYPNQIPLDPETVRRIVAAVEPYPFVRLYGAFGRHVLADAKAAVRRSAERYIEHIQSPAANETV</sequence>
<dbReference type="STRING" id="479434.Sthe_2211"/>
<dbReference type="InterPro" id="IPR001279">
    <property type="entry name" value="Metallo-B-lactamas"/>
</dbReference>
<dbReference type="eggNOG" id="COG0491">
    <property type="taxonomic scope" value="Bacteria"/>
</dbReference>
<reference evidence="3" key="1">
    <citation type="submission" date="2009-11" db="EMBL/GenBank/DDBJ databases">
        <title>The complete chromosome 1 of Sphaerobacter thermophilus DSM 20745.</title>
        <authorList>
            <person name="Lucas S."/>
            <person name="Copeland A."/>
            <person name="Lapidus A."/>
            <person name="Glavina del Rio T."/>
            <person name="Dalin E."/>
            <person name="Tice H."/>
            <person name="Bruce D."/>
            <person name="Goodwin L."/>
            <person name="Pitluck S."/>
            <person name="Kyrpides N."/>
            <person name="Mavromatis K."/>
            <person name="Ivanova N."/>
            <person name="Mikhailova N."/>
            <person name="LaButti K.M."/>
            <person name="Clum A."/>
            <person name="Sun H.I."/>
            <person name="Brettin T."/>
            <person name="Detter J.C."/>
            <person name="Han C."/>
            <person name="Larimer F."/>
            <person name="Land M."/>
            <person name="Hauser L."/>
            <person name="Markowitz V."/>
            <person name="Cheng J.F."/>
            <person name="Hugenholtz P."/>
            <person name="Woyke T."/>
            <person name="Wu D."/>
            <person name="Steenblock K."/>
            <person name="Schneider S."/>
            <person name="Pukall R."/>
            <person name="Goeker M."/>
            <person name="Klenk H.P."/>
            <person name="Eisen J.A."/>
        </authorList>
    </citation>
    <scope>NUCLEOTIDE SEQUENCE [LARGE SCALE GENOMIC DNA]</scope>
    <source>
        <strain evidence="3">ATCC 49802 / DSM 20745 / S 6022</strain>
    </source>
</reference>
<dbReference type="Proteomes" id="UP000002027">
    <property type="component" value="Chromosome 1"/>
</dbReference>
<dbReference type="HOGENOM" id="CLU_047034_0_0_0"/>
<dbReference type="Gene3D" id="3.60.15.10">
    <property type="entry name" value="Ribonuclease Z/Hydroxyacylglutathione hydrolase-like"/>
    <property type="match status" value="1"/>
</dbReference>
<dbReference type="PANTHER" id="PTHR36839">
    <property type="entry name" value="METALLO-BETA-LACTAMASE FAMILY PROTEIN (AFU_ORTHOLOGUE AFUA_5G12770)"/>
    <property type="match status" value="1"/>
</dbReference>
<dbReference type="PANTHER" id="PTHR36839:SF1">
    <property type="entry name" value="METALLO-BETA-LACTAMASE FAMILY PROTEIN (AFU_ORTHOLOGUE AFUA_5G12770)"/>
    <property type="match status" value="1"/>
</dbReference>
<evidence type="ECO:0000313" key="3">
    <source>
        <dbReference type="Proteomes" id="UP000002027"/>
    </source>
</evidence>
<dbReference type="EMBL" id="CP001823">
    <property type="protein sequence ID" value="ACZ39635.1"/>
    <property type="molecule type" value="Genomic_DNA"/>
</dbReference>
<dbReference type="InterPro" id="IPR036866">
    <property type="entry name" value="RibonucZ/Hydroxyglut_hydro"/>
</dbReference>
<evidence type="ECO:0000259" key="1">
    <source>
        <dbReference type="SMART" id="SM00849"/>
    </source>
</evidence>
<accession>D1C6L0</accession>
<name>D1C6L0_SPHTD</name>
<dbReference type="SMART" id="SM00849">
    <property type="entry name" value="Lactamase_B"/>
    <property type="match status" value="1"/>
</dbReference>
<dbReference type="OrthoDB" id="2373347at2"/>
<protein>
    <submittedName>
        <fullName evidence="2">Beta-lactamase-like protein</fullName>
    </submittedName>
</protein>
<evidence type="ECO:0000313" key="2">
    <source>
        <dbReference type="EMBL" id="ACZ39635.1"/>
    </source>
</evidence>
<proteinExistence type="predicted"/>
<dbReference type="SUPFAM" id="SSF56281">
    <property type="entry name" value="Metallo-hydrolase/oxidoreductase"/>
    <property type="match status" value="1"/>
</dbReference>
<reference evidence="2 3" key="2">
    <citation type="journal article" date="2010" name="Stand. Genomic Sci.">
        <title>Complete genome sequence of Desulfohalobium retbaense type strain (HR(100)).</title>
        <authorList>
            <person name="Spring S."/>
            <person name="Nolan M."/>
            <person name="Lapidus A."/>
            <person name="Glavina Del Rio T."/>
            <person name="Copeland A."/>
            <person name="Tice H."/>
            <person name="Cheng J.F."/>
            <person name="Lucas S."/>
            <person name="Land M."/>
            <person name="Chen F."/>
            <person name="Bruce D."/>
            <person name="Goodwin L."/>
            <person name="Pitluck S."/>
            <person name="Ivanova N."/>
            <person name="Mavromatis K."/>
            <person name="Mikhailova N."/>
            <person name="Pati A."/>
            <person name="Chen A."/>
            <person name="Palaniappan K."/>
            <person name="Hauser L."/>
            <person name="Chang Y.J."/>
            <person name="Jeffries C.D."/>
            <person name="Munk C."/>
            <person name="Kiss H."/>
            <person name="Chain P."/>
            <person name="Han C."/>
            <person name="Brettin T."/>
            <person name="Detter J.C."/>
            <person name="Schuler E."/>
            <person name="Goker M."/>
            <person name="Rohde M."/>
            <person name="Bristow J."/>
            <person name="Eisen J.A."/>
            <person name="Markowitz V."/>
            <person name="Hugenholtz P."/>
            <person name="Kyrpides N.C."/>
            <person name="Klenk H.P."/>
        </authorList>
    </citation>
    <scope>NUCLEOTIDE SEQUENCE [LARGE SCALE GENOMIC DNA]</scope>
    <source>
        <strain evidence="3">ATCC 49802 / DSM 20745 / S 6022</strain>
    </source>
</reference>
<dbReference type="FunCoup" id="D1C6L0">
    <property type="interactions" value="10"/>
</dbReference>